<dbReference type="GO" id="GO:0031464">
    <property type="term" value="C:Cul4A-RING E3 ubiquitin ligase complex"/>
    <property type="evidence" value="ECO:0007669"/>
    <property type="project" value="TreeGrafter"/>
</dbReference>
<feature type="repeat" description="WD" evidence="5">
    <location>
        <begin position="263"/>
        <end position="304"/>
    </location>
</feature>
<evidence type="ECO:0000256" key="5">
    <source>
        <dbReference type="PROSITE-ProRule" id="PRU00221"/>
    </source>
</evidence>
<feature type="repeat" description="WD" evidence="5">
    <location>
        <begin position="39"/>
        <end position="74"/>
    </location>
</feature>
<keyword evidence="1 5" id="KW-0853">WD repeat</keyword>
<dbReference type="GO" id="GO:0000209">
    <property type="term" value="P:protein polyubiquitination"/>
    <property type="evidence" value="ECO:0007669"/>
    <property type="project" value="TreeGrafter"/>
</dbReference>
<organism evidence="6">
    <name type="scientific">Sesamum latifolium</name>
    <dbReference type="NCBI Taxonomy" id="2727402"/>
    <lineage>
        <taxon>Eukaryota</taxon>
        <taxon>Viridiplantae</taxon>
        <taxon>Streptophyta</taxon>
        <taxon>Embryophyta</taxon>
        <taxon>Tracheophyta</taxon>
        <taxon>Spermatophyta</taxon>
        <taxon>Magnoliopsida</taxon>
        <taxon>eudicotyledons</taxon>
        <taxon>Gunneridae</taxon>
        <taxon>Pentapetalae</taxon>
        <taxon>asterids</taxon>
        <taxon>lamiids</taxon>
        <taxon>Lamiales</taxon>
        <taxon>Pedaliaceae</taxon>
        <taxon>Sesamum</taxon>
    </lineage>
</organism>
<gene>
    <name evidence="6" type="ORF">Slati_2592300</name>
</gene>
<reference evidence="6" key="1">
    <citation type="submission" date="2020-06" db="EMBL/GenBank/DDBJ databases">
        <authorList>
            <person name="Li T."/>
            <person name="Hu X."/>
            <person name="Zhang T."/>
            <person name="Song X."/>
            <person name="Zhang H."/>
            <person name="Dai N."/>
            <person name="Sheng W."/>
            <person name="Hou X."/>
            <person name="Wei L."/>
        </authorList>
    </citation>
    <scope>NUCLEOTIDE SEQUENCE</scope>
    <source>
        <strain evidence="6">KEN1</strain>
        <tissue evidence="6">Leaf</tissue>
    </source>
</reference>
<feature type="repeat" description="WD" evidence="5">
    <location>
        <begin position="350"/>
        <end position="382"/>
    </location>
</feature>
<dbReference type="PROSITE" id="PS50294">
    <property type="entry name" value="WD_REPEATS_REGION"/>
    <property type="match status" value="2"/>
</dbReference>
<evidence type="ECO:0000313" key="6">
    <source>
        <dbReference type="EMBL" id="KAL0432580.1"/>
    </source>
</evidence>
<feature type="repeat" description="WD" evidence="5">
    <location>
        <begin position="99"/>
        <end position="141"/>
    </location>
</feature>
<protein>
    <submittedName>
        <fullName evidence="6">WD repeat-containing protein ATCSA-1</fullName>
    </submittedName>
</protein>
<dbReference type="InterPro" id="IPR042238">
    <property type="entry name" value="Rad28/ERCC8/Ckn1/ATCSA-1"/>
</dbReference>
<dbReference type="InterPro" id="IPR036322">
    <property type="entry name" value="WD40_repeat_dom_sf"/>
</dbReference>
<dbReference type="PANTHER" id="PTHR46202:SF1">
    <property type="entry name" value="DNA EXCISION REPAIR PROTEIN ERCC-8"/>
    <property type="match status" value="1"/>
</dbReference>
<dbReference type="FunFam" id="2.130.10.10:FF:001188">
    <property type="entry name" value="Transducin/WD40 repeat-like superfamily protein"/>
    <property type="match status" value="1"/>
</dbReference>
<keyword evidence="2" id="KW-0677">Repeat</keyword>
<dbReference type="PANTHER" id="PTHR46202">
    <property type="entry name" value="DNA EXCISION REPAIR PROTEIN ERCC-8"/>
    <property type="match status" value="1"/>
</dbReference>
<name>A0AAW2VT24_9LAMI</name>
<dbReference type="PROSITE" id="PS50082">
    <property type="entry name" value="WD_REPEATS_2"/>
    <property type="match status" value="4"/>
</dbReference>
<dbReference type="SMART" id="SM00320">
    <property type="entry name" value="WD40"/>
    <property type="match status" value="5"/>
</dbReference>
<keyword evidence="3" id="KW-0227">DNA damage</keyword>
<dbReference type="EMBL" id="JACGWN010000009">
    <property type="protein sequence ID" value="KAL0432580.1"/>
    <property type="molecule type" value="Genomic_DNA"/>
</dbReference>
<dbReference type="InterPro" id="IPR020472">
    <property type="entry name" value="WD40_PAC1"/>
</dbReference>
<evidence type="ECO:0000256" key="3">
    <source>
        <dbReference type="ARBA" id="ARBA00022763"/>
    </source>
</evidence>
<dbReference type="FunFam" id="2.130.10.10:FF:001356">
    <property type="entry name" value="Excision repair cross-complementation group 8"/>
    <property type="match status" value="1"/>
</dbReference>
<accession>A0AAW2VT24</accession>
<sequence>MWKETREREFGNIRPNLFSSRISKSRVSSIRLSNYKEIVSSHRGSVNSLQVDLTEGRYLLAGASDATVAVYDIERATDYDGGGLIAKHKSLFVINKQHEQGHKYAISSAIWYPIDTGLFVTGSYDHHINVWDTNTTHVVMNFKMPGKVYRTAMSSIARSHMLIAAGTEDVQVRLCDIASGAFAHTLSGHRDGVMSLEWSTSSEYVLVTGGCDAQSSSAKVRAPQKKLANGNALKPHAVCRISSQVKTAKQRSHPGMLSSHDRATGHYGVVTGLKVTEDGMYLLSAGSDSRLRLWDIESGCNTLVNFETARLQSSKAIQMAVAQDSSLAFVPCMTTAKAFDIWSGQTKCTFRGHYENVNCCWYNALNQELYTGGNDRQILVWSPSKSISDEVDEWRKEQAASINQDNWSD</sequence>
<dbReference type="InterPro" id="IPR019775">
    <property type="entry name" value="WD40_repeat_CS"/>
</dbReference>
<dbReference type="InterPro" id="IPR001680">
    <property type="entry name" value="WD40_rpt"/>
</dbReference>
<dbReference type="AlphaFoldDB" id="A0AAW2VT24"/>
<dbReference type="PRINTS" id="PR00320">
    <property type="entry name" value="GPROTEINBRPT"/>
</dbReference>
<dbReference type="GO" id="GO:0006283">
    <property type="term" value="P:transcription-coupled nucleotide-excision repair"/>
    <property type="evidence" value="ECO:0007669"/>
    <property type="project" value="InterPro"/>
</dbReference>
<evidence type="ECO:0000256" key="4">
    <source>
        <dbReference type="ARBA" id="ARBA00023204"/>
    </source>
</evidence>
<dbReference type="GO" id="GO:0000109">
    <property type="term" value="C:nucleotide-excision repair complex"/>
    <property type="evidence" value="ECO:0007669"/>
    <property type="project" value="TreeGrafter"/>
</dbReference>
<dbReference type="GO" id="GO:0043161">
    <property type="term" value="P:proteasome-mediated ubiquitin-dependent protein catabolic process"/>
    <property type="evidence" value="ECO:0007669"/>
    <property type="project" value="TreeGrafter"/>
</dbReference>
<dbReference type="PROSITE" id="PS00678">
    <property type="entry name" value="WD_REPEATS_1"/>
    <property type="match status" value="1"/>
</dbReference>
<evidence type="ECO:0000256" key="1">
    <source>
        <dbReference type="ARBA" id="ARBA00022574"/>
    </source>
</evidence>
<proteinExistence type="predicted"/>
<dbReference type="InterPro" id="IPR015943">
    <property type="entry name" value="WD40/YVTN_repeat-like_dom_sf"/>
</dbReference>
<evidence type="ECO:0000256" key="2">
    <source>
        <dbReference type="ARBA" id="ARBA00022737"/>
    </source>
</evidence>
<keyword evidence="4" id="KW-0234">DNA repair</keyword>
<reference evidence="6" key="2">
    <citation type="journal article" date="2024" name="Plant">
        <title>Genomic evolution and insights into agronomic trait innovations of Sesamum species.</title>
        <authorList>
            <person name="Miao H."/>
            <person name="Wang L."/>
            <person name="Qu L."/>
            <person name="Liu H."/>
            <person name="Sun Y."/>
            <person name="Le M."/>
            <person name="Wang Q."/>
            <person name="Wei S."/>
            <person name="Zheng Y."/>
            <person name="Lin W."/>
            <person name="Duan Y."/>
            <person name="Cao H."/>
            <person name="Xiong S."/>
            <person name="Wang X."/>
            <person name="Wei L."/>
            <person name="Li C."/>
            <person name="Ma Q."/>
            <person name="Ju M."/>
            <person name="Zhao R."/>
            <person name="Li G."/>
            <person name="Mu C."/>
            <person name="Tian Q."/>
            <person name="Mei H."/>
            <person name="Zhang T."/>
            <person name="Gao T."/>
            <person name="Zhang H."/>
        </authorList>
    </citation>
    <scope>NUCLEOTIDE SEQUENCE</scope>
    <source>
        <strain evidence="6">KEN1</strain>
    </source>
</reference>
<comment type="caution">
    <text evidence="6">The sequence shown here is derived from an EMBL/GenBank/DDBJ whole genome shotgun (WGS) entry which is preliminary data.</text>
</comment>
<dbReference type="Pfam" id="PF00400">
    <property type="entry name" value="WD40"/>
    <property type="match status" value="4"/>
</dbReference>
<dbReference type="SUPFAM" id="SSF50978">
    <property type="entry name" value="WD40 repeat-like"/>
    <property type="match status" value="1"/>
</dbReference>
<dbReference type="Gene3D" id="2.130.10.10">
    <property type="entry name" value="YVTN repeat-like/Quinoprotein amine dehydrogenase"/>
    <property type="match status" value="1"/>
</dbReference>